<gene>
    <name evidence="4" type="ORF">BO80DRAFT_422038</name>
</gene>
<dbReference type="AlphaFoldDB" id="A0A395HB56"/>
<dbReference type="FunFam" id="3.10.110.10:FF:000093">
    <property type="entry name" value="Ubiquitin conjugating enzyme (UbcF), putative"/>
    <property type="match status" value="1"/>
</dbReference>
<dbReference type="InterPro" id="IPR050113">
    <property type="entry name" value="Ub_conjugating_enzyme"/>
</dbReference>
<dbReference type="Proteomes" id="UP000249402">
    <property type="component" value="Unassembled WGS sequence"/>
</dbReference>
<evidence type="ECO:0000259" key="3">
    <source>
        <dbReference type="PROSITE" id="PS50127"/>
    </source>
</evidence>
<sequence length="325" mass="35869">MPPTSSTKRLLREATELTTHPSPYFHATPISESNLYDWHFTIQGPPSPSPYANGLYHGRIVLPPTYPLRPPSFRFLTPSGRFEVNREICLSISGHHEETWQPAWGIRTALIALRSFMDGDAKGQVGGLDVGVEVRRRYAVESRDWCCDACEWCMGRRNEVVMREWRGFCAERGVLVEEEGGKSENEASVRVTEGDAMEREMGSGDANADISTPTPTSTTAPAPAPAPAHMSASTDEATATSASPQTQTQPQEQSQLQTQPLTPTPTTTTTPQQPHPQPQFHPQQHPLPTATPPSQETPWLDRAIIGVVIALAVMILRRLAREDME</sequence>
<dbReference type="VEuPathDB" id="FungiDB:BO80DRAFT_422038"/>
<evidence type="ECO:0000256" key="2">
    <source>
        <dbReference type="SAM" id="MobiDB-lite"/>
    </source>
</evidence>
<evidence type="ECO:0000313" key="5">
    <source>
        <dbReference type="Proteomes" id="UP000249402"/>
    </source>
</evidence>
<dbReference type="InterPro" id="IPR000608">
    <property type="entry name" value="UBC"/>
</dbReference>
<name>A0A395HB56_9EURO</name>
<dbReference type="CDD" id="cd23799">
    <property type="entry name" value="UBCc_UBE2J"/>
    <property type="match status" value="1"/>
</dbReference>
<organism evidence="4 5">
    <name type="scientific">Aspergillus ibericus CBS 121593</name>
    <dbReference type="NCBI Taxonomy" id="1448316"/>
    <lineage>
        <taxon>Eukaryota</taxon>
        <taxon>Fungi</taxon>
        <taxon>Dikarya</taxon>
        <taxon>Ascomycota</taxon>
        <taxon>Pezizomycotina</taxon>
        <taxon>Eurotiomycetes</taxon>
        <taxon>Eurotiomycetidae</taxon>
        <taxon>Eurotiales</taxon>
        <taxon>Aspergillaceae</taxon>
        <taxon>Aspergillus</taxon>
        <taxon>Aspergillus subgen. Circumdati</taxon>
    </lineage>
</organism>
<feature type="compositionally biased region" description="Low complexity" evidence="2">
    <location>
        <begin position="211"/>
        <end position="272"/>
    </location>
</feature>
<dbReference type="Gene3D" id="3.10.110.10">
    <property type="entry name" value="Ubiquitin Conjugating Enzyme"/>
    <property type="match status" value="1"/>
</dbReference>
<feature type="region of interest" description="Disordered" evidence="2">
    <location>
        <begin position="200"/>
        <end position="296"/>
    </location>
</feature>
<keyword evidence="1" id="KW-0833">Ubl conjugation pathway</keyword>
<accession>A0A395HB56</accession>
<dbReference type="Pfam" id="PF00179">
    <property type="entry name" value="UQ_con"/>
    <property type="match status" value="1"/>
</dbReference>
<proteinExistence type="predicted"/>
<dbReference type="OrthoDB" id="1158011at2759"/>
<dbReference type="STRING" id="1448316.A0A395HB56"/>
<keyword evidence="5" id="KW-1185">Reference proteome</keyword>
<evidence type="ECO:0000313" key="4">
    <source>
        <dbReference type="EMBL" id="RAL04799.1"/>
    </source>
</evidence>
<dbReference type="GeneID" id="37223598"/>
<dbReference type="EMBL" id="KZ824423">
    <property type="protein sequence ID" value="RAL04799.1"/>
    <property type="molecule type" value="Genomic_DNA"/>
</dbReference>
<reference evidence="4 5" key="1">
    <citation type="submission" date="2018-02" db="EMBL/GenBank/DDBJ databases">
        <title>The genomes of Aspergillus section Nigri reveals drivers in fungal speciation.</title>
        <authorList>
            <consortium name="DOE Joint Genome Institute"/>
            <person name="Vesth T.C."/>
            <person name="Nybo J."/>
            <person name="Theobald S."/>
            <person name="Brandl J."/>
            <person name="Frisvad J.C."/>
            <person name="Nielsen K.F."/>
            <person name="Lyhne E.K."/>
            <person name="Kogle M.E."/>
            <person name="Kuo A."/>
            <person name="Riley R."/>
            <person name="Clum A."/>
            <person name="Nolan M."/>
            <person name="Lipzen A."/>
            <person name="Salamov A."/>
            <person name="Henrissat B."/>
            <person name="Wiebenga A."/>
            <person name="De vries R.P."/>
            <person name="Grigoriev I.V."/>
            <person name="Mortensen U.H."/>
            <person name="Andersen M.R."/>
            <person name="Baker S.E."/>
        </authorList>
    </citation>
    <scope>NUCLEOTIDE SEQUENCE [LARGE SCALE GENOMIC DNA]</scope>
    <source>
        <strain evidence="4 5">CBS 121593</strain>
    </source>
</reference>
<dbReference type="SMART" id="SM00212">
    <property type="entry name" value="UBCc"/>
    <property type="match status" value="1"/>
</dbReference>
<dbReference type="SUPFAM" id="SSF54495">
    <property type="entry name" value="UBC-like"/>
    <property type="match status" value="1"/>
</dbReference>
<dbReference type="PROSITE" id="PS50127">
    <property type="entry name" value="UBC_2"/>
    <property type="match status" value="1"/>
</dbReference>
<dbReference type="RefSeq" id="XP_025579126.1">
    <property type="nucleotide sequence ID" value="XM_025718733.1"/>
</dbReference>
<protein>
    <submittedName>
        <fullName evidence="4">UBC-like protein</fullName>
    </submittedName>
</protein>
<evidence type="ECO:0000256" key="1">
    <source>
        <dbReference type="ARBA" id="ARBA00022786"/>
    </source>
</evidence>
<feature type="domain" description="UBC core" evidence="3">
    <location>
        <begin position="5"/>
        <end position="158"/>
    </location>
</feature>
<dbReference type="InterPro" id="IPR016135">
    <property type="entry name" value="UBQ-conjugating_enzyme/RWD"/>
</dbReference>
<dbReference type="PANTHER" id="PTHR24067">
    <property type="entry name" value="UBIQUITIN-CONJUGATING ENZYME E2"/>
    <property type="match status" value="1"/>
</dbReference>